<dbReference type="Proteomes" id="UP001430374">
    <property type="component" value="Unassembled WGS sequence"/>
</dbReference>
<proteinExistence type="predicted"/>
<evidence type="ECO:0000259" key="1">
    <source>
        <dbReference type="Pfam" id="PF18660"/>
    </source>
</evidence>
<name>A0ABS9C468_9FLAO</name>
<evidence type="ECO:0000313" key="3">
    <source>
        <dbReference type="Proteomes" id="UP001430374"/>
    </source>
</evidence>
<feature type="domain" description="Tsi6" evidence="1">
    <location>
        <begin position="29"/>
        <end position="104"/>
    </location>
</feature>
<dbReference type="RefSeq" id="WP_235130997.1">
    <property type="nucleotide sequence ID" value="NZ_JACSGT010000001.1"/>
</dbReference>
<dbReference type="Pfam" id="PF18660">
    <property type="entry name" value="Tsi6"/>
    <property type="match status" value="1"/>
</dbReference>
<reference evidence="2" key="1">
    <citation type="submission" date="2021-08" db="EMBL/GenBank/DDBJ databases">
        <title>Complete genome sequence of Chryseobacterium sp strain PS-8.</title>
        <authorList>
            <person name="Das S.K."/>
        </authorList>
    </citation>
    <scope>NUCLEOTIDE SEQUENCE</scope>
    <source>
        <strain evidence="2">PS-8</strain>
    </source>
</reference>
<comment type="caution">
    <text evidence="2">The sequence shown here is derived from an EMBL/GenBank/DDBJ whole genome shotgun (WGS) entry which is preliminary data.</text>
</comment>
<gene>
    <name evidence="2" type="ORF">H9Q08_08600</name>
</gene>
<protein>
    <recommendedName>
        <fullName evidence="1">Tsi6 domain-containing protein</fullName>
    </recommendedName>
</protein>
<evidence type="ECO:0000313" key="2">
    <source>
        <dbReference type="EMBL" id="MCF2219363.1"/>
    </source>
</evidence>
<accession>A0ABS9C468</accession>
<dbReference type="InterPro" id="IPR040818">
    <property type="entry name" value="Tsi6"/>
</dbReference>
<sequence length="224" mass="27077">MIHKRPEKTNEMYIRLNSEKMRKWYRDTLNLAIQKTEEIIKLSPEIPMYNSIYNQLLDIDEKIVKNNIVFSENELYKRYSLGHLAVKNFDYENDEYAKLLIDIFGGAFDYHASSENFRQLLFDGDEGEAVNKVFEVNRQKIRLIDFYDHPLKELKKETDRESFDLMVEENSFKQINNFIEKYISEKGLEVYYLKKNDLIYLFSYGEYQPGRYMLFLEDIRIWNS</sequence>
<organism evidence="2 3">
    <name type="scientific">Chryseobacterium indicum</name>
    <dbReference type="NCBI Taxonomy" id="2766954"/>
    <lineage>
        <taxon>Bacteria</taxon>
        <taxon>Pseudomonadati</taxon>
        <taxon>Bacteroidota</taxon>
        <taxon>Flavobacteriia</taxon>
        <taxon>Flavobacteriales</taxon>
        <taxon>Weeksellaceae</taxon>
        <taxon>Chryseobacterium group</taxon>
        <taxon>Chryseobacterium</taxon>
    </lineage>
</organism>
<keyword evidence="3" id="KW-1185">Reference proteome</keyword>
<dbReference type="EMBL" id="JACSGT010000001">
    <property type="protein sequence ID" value="MCF2219363.1"/>
    <property type="molecule type" value="Genomic_DNA"/>
</dbReference>